<evidence type="ECO:0000313" key="3">
    <source>
        <dbReference type="Proteomes" id="UP000053087"/>
    </source>
</evidence>
<protein>
    <submittedName>
        <fullName evidence="2">Uncharacterized protein</fullName>
    </submittedName>
</protein>
<keyword evidence="3" id="KW-1185">Reference proteome</keyword>
<accession>A0A660HQ86</accession>
<evidence type="ECO:0000313" key="2">
    <source>
        <dbReference type="EMBL" id="AYK14414.1"/>
    </source>
</evidence>
<dbReference type="AlphaFoldDB" id="A0A660HQ86"/>
<keyword evidence="1" id="KW-0472">Membrane</keyword>
<organism evidence="2 3">
    <name type="scientific">Methanosarcina flavescens</name>
    <dbReference type="NCBI Taxonomy" id="1715806"/>
    <lineage>
        <taxon>Archaea</taxon>
        <taxon>Methanobacteriati</taxon>
        <taxon>Methanobacteriota</taxon>
        <taxon>Stenosarchaea group</taxon>
        <taxon>Methanomicrobia</taxon>
        <taxon>Methanosarcinales</taxon>
        <taxon>Methanosarcinaceae</taxon>
        <taxon>Methanosarcina</taxon>
    </lineage>
</organism>
<reference evidence="2 3" key="1">
    <citation type="journal article" date="2016" name="Int. J. Syst. Evol. Microbiol.">
        <title>Methanosarcina flavescens sp. nov., a methanogenic archaeon isolated from a full-scale anaerobic digester.</title>
        <authorList>
            <person name="Kern T."/>
            <person name="Fischer M.A."/>
            <person name="Deppenmeier U."/>
            <person name="Schmitz R.A."/>
            <person name="Rother M."/>
        </authorList>
    </citation>
    <scope>NUCLEOTIDE SEQUENCE [LARGE SCALE GENOMIC DNA]</scope>
    <source>
        <strain evidence="2 3">E03.2</strain>
    </source>
</reference>
<feature type="transmembrane region" description="Helical" evidence="1">
    <location>
        <begin position="22"/>
        <end position="42"/>
    </location>
</feature>
<gene>
    <name evidence="2" type="ORF">AOB57_003695</name>
</gene>
<keyword evidence="1" id="KW-1133">Transmembrane helix</keyword>
<sequence length="85" mass="10068">MNEFTVPFGTHKGFAGKNFSPYAINLQGLFKIFFSLTANIYIRIQLNLQNQSSLIFLLYLPEIYPLKILRVRNKKTRKREERTRT</sequence>
<dbReference type="KEGG" id="mfz:AOB57_003695"/>
<proteinExistence type="predicted"/>
<keyword evidence="1" id="KW-0812">Transmembrane</keyword>
<name>A0A660HQ86_9EURY</name>
<dbReference type="Proteomes" id="UP000053087">
    <property type="component" value="Chromosome"/>
</dbReference>
<dbReference type="EMBL" id="CP032683">
    <property type="protein sequence ID" value="AYK14414.1"/>
    <property type="molecule type" value="Genomic_DNA"/>
</dbReference>
<evidence type="ECO:0000256" key="1">
    <source>
        <dbReference type="SAM" id="Phobius"/>
    </source>
</evidence>